<dbReference type="AlphaFoldDB" id="A0A484XHS1"/>
<evidence type="ECO:0000259" key="1">
    <source>
        <dbReference type="PROSITE" id="PS50883"/>
    </source>
</evidence>
<dbReference type="InterPro" id="IPR035919">
    <property type="entry name" value="EAL_sf"/>
</dbReference>
<reference evidence="2 3" key="1">
    <citation type="submission" date="2019-03" db="EMBL/GenBank/DDBJ databases">
        <authorList>
            <consortium name="Pathogen Informatics"/>
        </authorList>
    </citation>
    <scope>NUCLEOTIDE SEQUENCE [LARGE SCALE GENOMIC DNA]</scope>
    <source>
        <strain evidence="2 3">NCTC12126</strain>
    </source>
</reference>
<dbReference type="EC" id="3.1.4.52" evidence="2"/>
<dbReference type="CDD" id="cd01948">
    <property type="entry name" value="EAL"/>
    <property type="match status" value="1"/>
</dbReference>
<sequence>MPVGNWAIEAACRQLHFWTEQGFSQWTLSFNLSPVQFEQQDLFQVISSMLQKYNLAPSRLILEVTESTALKDLDRSIELLNAFTQAGITVSIDDFGTGYSNLLMLSVLPAKELKIDRSFVNSMLVNEKSRKLVETIINIARTMEMSVVAEGIETEEQQAALAEMGCDYLQGFLFSRPLPAEQVPWLLLQKNSDKQIIPIGKIHSDSSYISQKNHA</sequence>
<dbReference type="PANTHER" id="PTHR33121">
    <property type="entry name" value="CYCLIC DI-GMP PHOSPHODIESTERASE PDEF"/>
    <property type="match status" value="1"/>
</dbReference>
<dbReference type="PANTHER" id="PTHR33121:SF70">
    <property type="entry name" value="SIGNALING PROTEIN YKOW"/>
    <property type="match status" value="1"/>
</dbReference>
<organism evidence="2 3">
    <name type="scientific">Enterobacter cancerogenus</name>
    <dbReference type="NCBI Taxonomy" id="69218"/>
    <lineage>
        <taxon>Bacteria</taxon>
        <taxon>Pseudomonadati</taxon>
        <taxon>Pseudomonadota</taxon>
        <taxon>Gammaproteobacteria</taxon>
        <taxon>Enterobacterales</taxon>
        <taxon>Enterobacteriaceae</taxon>
        <taxon>Enterobacter</taxon>
        <taxon>Enterobacter cloacae complex</taxon>
    </lineage>
</organism>
<keyword evidence="2" id="KW-0378">Hydrolase</keyword>
<evidence type="ECO:0000313" key="2">
    <source>
        <dbReference type="EMBL" id="VFS23810.1"/>
    </source>
</evidence>
<dbReference type="SMART" id="SM00052">
    <property type="entry name" value="EAL"/>
    <property type="match status" value="1"/>
</dbReference>
<dbReference type="Gene3D" id="3.20.20.450">
    <property type="entry name" value="EAL domain"/>
    <property type="match status" value="1"/>
</dbReference>
<dbReference type="Pfam" id="PF00563">
    <property type="entry name" value="EAL"/>
    <property type="match status" value="1"/>
</dbReference>
<dbReference type="GO" id="GO:0071111">
    <property type="term" value="F:cyclic-guanylate-specific phosphodiesterase activity"/>
    <property type="evidence" value="ECO:0007669"/>
    <property type="project" value="UniProtKB-EC"/>
</dbReference>
<dbReference type="SUPFAM" id="SSF141868">
    <property type="entry name" value="EAL domain-like"/>
    <property type="match status" value="1"/>
</dbReference>
<feature type="domain" description="EAL" evidence="1">
    <location>
        <begin position="1"/>
        <end position="191"/>
    </location>
</feature>
<accession>A0A484XHS1</accession>
<name>A0A484XHS1_9ENTR</name>
<dbReference type="PROSITE" id="PS50883">
    <property type="entry name" value="EAL"/>
    <property type="match status" value="1"/>
</dbReference>
<protein>
    <submittedName>
        <fullName evidence="2">Protein YciR</fullName>
        <ecNumber evidence="2">3.1.4.52</ecNumber>
    </submittedName>
</protein>
<dbReference type="EMBL" id="CAADIW010000015">
    <property type="protein sequence ID" value="VFS23810.1"/>
    <property type="molecule type" value="Genomic_DNA"/>
</dbReference>
<dbReference type="InterPro" id="IPR050706">
    <property type="entry name" value="Cyclic-di-GMP_PDE-like"/>
</dbReference>
<proteinExistence type="predicted"/>
<gene>
    <name evidence="2" type="primary">yciR</name>
    <name evidence="2" type="ORF">NCTC12126_02073</name>
</gene>
<dbReference type="Proteomes" id="UP000351155">
    <property type="component" value="Unassembled WGS sequence"/>
</dbReference>
<dbReference type="InterPro" id="IPR001633">
    <property type="entry name" value="EAL_dom"/>
</dbReference>
<evidence type="ECO:0000313" key="3">
    <source>
        <dbReference type="Proteomes" id="UP000351155"/>
    </source>
</evidence>